<feature type="region of interest" description="Disordered" evidence="1">
    <location>
        <begin position="193"/>
        <end position="217"/>
    </location>
</feature>
<evidence type="ECO:0000313" key="3">
    <source>
        <dbReference type="Proteomes" id="UP001500893"/>
    </source>
</evidence>
<proteinExistence type="predicted"/>
<dbReference type="EMBL" id="BAAAVM010000049">
    <property type="protein sequence ID" value="GAA3148093.1"/>
    <property type="molecule type" value="Genomic_DNA"/>
</dbReference>
<evidence type="ECO:0000313" key="2">
    <source>
        <dbReference type="EMBL" id="GAA3148093.1"/>
    </source>
</evidence>
<organism evidence="2 3">
    <name type="scientific">Streptomyces rameus</name>
    <dbReference type="NCBI Taxonomy" id="68261"/>
    <lineage>
        <taxon>Bacteria</taxon>
        <taxon>Bacillati</taxon>
        <taxon>Actinomycetota</taxon>
        <taxon>Actinomycetes</taxon>
        <taxon>Kitasatosporales</taxon>
        <taxon>Streptomycetaceae</taxon>
        <taxon>Streptomyces</taxon>
    </lineage>
</organism>
<dbReference type="RefSeq" id="WP_345053545.1">
    <property type="nucleotide sequence ID" value="NZ_BAAAVM010000049.1"/>
</dbReference>
<protein>
    <recommendedName>
        <fullName evidence="4">Lipoprotein CseA</fullName>
    </recommendedName>
</protein>
<evidence type="ECO:0008006" key="4">
    <source>
        <dbReference type="Google" id="ProtNLM"/>
    </source>
</evidence>
<reference evidence="3" key="1">
    <citation type="journal article" date="2019" name="Int. J. Syst. Evol. Microbiol.">
        <title>The Global Catalogue of Microorganisms (GCM) 10K type strain sequencing project: providing services to taxonomists for standard genome sequencing and annotation.</title>
        <authorList>
            <consortium name="The Broad Institute Genomics Platform"/>
            <consortium name="The Broad Institute Genome Sequencing Center for Infectious Disease"/>
            <person name="Wu L."/>
            <person name="Ma J."/>
        </authorList>
    </citation>
    <scope>NUCLEOTIDE SEQUENCE [LARGE SCALE GENOMIC DNA]</scope>
    <source>
        <strain evidence="3">JCM 11574</strain>
    </source>
</reference>
<accession>A0ABP6NJ73</accession>
<evidence type="ECO:0000256" key="1">
    <source>
        <dbReference type="SAM" id="MobiDB-lite"/>
    </source>
</evidence>
<name>A0ABP6NJ73_9ACTN</name>
<sequence length="217" mass="22955">MRGLTGAGPDRVRGSTQAVIAAGTALAALGLFLAACGSGGTGARDEGPARASAMAGSVASPSPTSVQRYRRVDVVELLRNDPQVSETVKRELKPCDGDKYQVDVSYGDLTDATVDDVVVNVMTCADWVGVASYVYRDEDGRFTNVFKSEDSPVYAEIDQGTLSVFRQYYEKDDPISSPSGDIVTPYTWKGGRFVPGKPTRNEYSNAGGGGAQPAPDN</sequence>
<dbReference type="Proteomes" id="UP001500893">
    <property type="component" value="Unassembled WGS sequence"/>
</dbReference>
<comment type="caution">
    <text evidence="2">The sequence shown here is derived from an EMBL/GenBank/DDBJ whole genome shotgun (WGS) entry which is preliminary data.</text>
</comment>
<gene>
    <name evidence="2" type="ORF">GCM10010521_39350</name>
</gene>
<keyword evidence="3" id="KW-1185">Reference proteome</keyword>